<organism evidence="6 7">
    <name type="scientific">Rhodomicrobium udaipurense</name>
    <dbReference type="NCBI Taxonomy" id="1202716"/>
    <lineage>
        <taxon>Bacteria</taxon>
        <taxon>Pseudomonadati</taxon>
        <taxon>Pseudomonadota</taxon>
        <taxon>Alphaproteobacteria</taxon>
        <taxon>Hyphomicrobiales</taxon>
        <taxon>Hyphomicrobiaceae</taxon>
        <taxon>Rhodomicrobium</taxon>
    </lineage>
</organism>
<keyword evidence="2" id="KW-0813">Transport</keyword>
<dbReference type="Gene3D" id="2.40.50.100">
    <property type="match status" value="1"/>
</dbReference>
<dbReference type="PROSITE" id="PS00211">
    <property type="entry name" value="ABC_TRANSPORTER_1"/>
    <property type="match status" value="1"/>
</dbReference>
<dbReference type="PROSITE" id="PS50893">
    <property type="entry name" value="ABC_TRANSPORTER_2"/>
    <property type="match status" value="1"/>
</dbReference>
<sequence length="345" mass="36528">MTDITNTAAPFLRIDGVSKRFGDVAALRDVSLDLREGEIHALIGPSGCGKSTLLRIVAGFEGADEGAVHLGERRIDTLKPEARGIGIVFQDYALFPHLTVAQNVAFALKYADDARRAAGTAPLLRMVRLDGLESRYPDELSGGQQQRVALARTFAAGPRAILLDEPFSNLDASLRETTRREIRDILKASGLGILFVTHDREEALSFADRISVLRDGGVEQTGLPKDLYFRPANAFVAGFLGSTNFLDGIADGASAETPIGRVSLDRPASGPVQLSLRPEAIGIAPEGSDGVPAIVASLVFKGHDASAFVRVGEATFEVLMPASLDVQPGQCVSVAARASAVVLKG</sequence>
<keyword evidence="3" id="KW-0547">Nucleotide-binding</keyword>
<dbReference type="InterPro" id="IPR003439">
    <property type="entry name" value="ABC_transporter-like_ATP-bd"/>
</dbReference>
<dbReference type="GO" id="GO:0016887">
    <property type="term" value="F:ATP hydrolysis activity"/>
    <property type="evidence" value="ECO:0007669"/>
    <property type="project" value="InterPro"/>
</dbReference>
<protein>
    <submittedName>
        <fullName evidence="6">ABC transporter ATP-binding protein</fullName>
    </submittedName>
</protein>
<feature type="domain" description="ABC transporter" evidence="5">
    <location>
        <begin position="12"/>
        <end position="240"/>
    </location>
</feature>
<keyword evidence="7" id="KW-1185">Reference proteome</keyword>
<evidence type="ECO:0000259" key="5">
    <source>
        <dbReference type="PROSITE" id="PS50893"/>
    </source>
</evidence>
<dbReference type="InterPro" id="IPR013611">
    <property type="entry name" value="Transp-assoc_OB_typ2"/>
</dbReference>
<reference evidence="6 7" key="1">
    <citation type="submission" date="2020-12" db="EMBL/GenBank/DDBJ databases">
        <title>Revised draft genomes of Rhodomicrobium vannielii ATCC 17100 and Rhodomicrobium udaipurense JA643.</title>
        <authorList>
            <person name="Conners E.M."/>
            <person name="Davenport E.J."/>
            <person name="Bose A."/>
        </authorList>
    </citation>
    <scope>NUCLEOTIDE SEQUENCE [LARGE SCALE GENOMIC DNA]</scope>
    <source>
        <strain evidence="6 7">JA643</strain>
    </source>
</reference>
<dbReference type="SUPFAM" id="SSF50331">
    <property type="entry name" value="MOP-like"/>
    <property type="match status" value="1"/>
</dbReference>
<dbReference type="GO" id="GO:0015697">
    <property type="term" value="P:quaternary ammonium group transport"/>
    <property type="evidence" value="ECO:0007669"/>
    <property type="project" value="UniProtKB-ARBA"/>
</dbReference>
<evidence type="ECO:0000256" key="3">
    <source>
        <dbReference type="ARBA" id="ARBA00022741"/>
    </source>
</evidence>
<dbReference type="GO" id="GO:0043190">
    <property type="term" value="C:ATP-binding cassette (ABC) transporter complex"/>
    <property type="evidence" value="ECO:0007669"/>
    <property type="project" value="InterPro"/>
</dbReference>
<dbReference type="PANTHER" id="PTHR42781">
    <property type="entry name" value="SPERMIDINE/PUTRESCINE IMPORT ATP-BINDING PROTEIN POTA"/>
    <property type="match status" value="1"/>
</dbReference>
<dbReference type="InterPro" id="IPR017871">
    <property type="entry name" value="ABC_transporter-like_CS"/>
</dbReference>
<comment type="caution">
    <text evidence="6">The sequence shown here is derived from an EMBL/GenBank/DDBJ whole genome shotgun (WGS) entry which is preliminary data.</text>
</comment>
<gene>
    <name evidence="6" type="ORF">JDN41_13435</name>
</gene>
<dbReference type="InterPro" id="IPR027417">
    <property type="entry name" value="P-loop_NTPase"/>
</dbReference>
<dbReference type="Pfam" id="PF08402">
    <property type="entry name" value="TOBE_2"/>
    <property type="match status" value="1"/>
</dbReference>
<dbReference type="InterPro" id="IPR003593">
    <property type="entry name" value="AAA+_ATPase"/>
</dbReference>
<dbReference type="Pfam" id="PF00005">
    <property type="entry name" value="ABC_tran"/>
    <property type="match status" value="1"/>
</dbReference>
<evidence type="ECO:0000256" key="2">
    <source>
        <dbReference type="ARBA" id="ARBA00022448"/>
    </source>
</evidence>
<dbReference type="InterPro" id="IPR050093">
    <property type="entry name" value="ABC_SmlMolc_Importer"/>
</dbReference>
<dbReference type="Proteomes" id="UP000623250">
    <property type="component" value="Unassembled WGS sequence"/>
</dbReference>
<dbReference type="SUPFAM" id="SSF52540">
    <property type="entry name" value="P-loop containing nucleoside triphosphate hydrolases"/>
    <property type="match status" value="1"/>
</dbReference>
<dbReference type="Gene3D" id="3.40.50.300">
    <property type="entry name" value="P-loop containing nucleotide triphosphate hydrolases"/>
    <property type="match status" value="1"/>
</dbReference>
<dbReference type="SMART" id="SM00382">
    <property type="entry name" value="AAA"/>
    <property type="match status" value="1"/>
</dbReference>
<evidence type="ECO:0000313" key="6">
    <source>
        <dbReference type="EMBL" id="MBJ7544553.1"/>
    </source>
</evidence>
<accession>A0A8I1GGU9</accession>
<dbReference type="GO" id="GO:0022857">
    <property type="term" value="F:transmembrane transporter activity"/>
    <property type="evidence" value="ECO:0007669"/>
    <property type="project" value="InterPro"/>
</dbReference>
<proteinExistence type="inferred from homology"/>
<dbReference type="RefSeq" id="WP_052036857.1">
    <property type="nucleotide sequence ID" value="NZ_JAEMUK010000079.1"/>
</dbReference>
<dbReference type="AlphaFoldDB" id="A0A8I1GGU9"/>
<comment type="similarity">
    <text evidence="1">Belongs to the ABC transporter superfamily.</text>
</comment>
<dbReference type="PANTHER" id="PTHR42781:SF4">
    <property type="entry name" value="SPERMIDINE_PUTRESCINE IMPORT ATP-BINDING PROTEIN POTA"/>
    <property type="match status" value="1"/>
</dbReference>
<name>A0A8I1GGU9_9HYPH</name>
<keyword evidence="4 6" id="KW-0067">ATP-binding</keyword>
<evidence type="ECO:0000256" key="4">
    <source>
        <dbReference type="ARBA" id="ARBA00022840"/>
    </source>
</evidence>
<dbReference type="InterPro" id="IPR008995">
    <property type="entry name" value="Mo/tungstate-bd_C_term_dom"/>
</dbReference>
<evidence type="ECO:0000256" key="1">
    <source>
        <dbReference type="ARBA" id="ARBA00005417"/>
    </source>
</evidence>
<dbReference type="GO" id="GO:0005524">
    <property type="term" value="F:ATP binding"/>
    <property type="evidence" value="ECO:0007669"/>
    <property type="project" value="UniProtKB-KW"/>
</dbReference>
<dbReference type="FunFam" id="3.40.50.300:FF:000425">
    <property type="entry name" value="Probable ABC transporter, ATP-binding subunit"/>
    <property type="match status" value="1"/>
</dbReference>
<evidence type="ECO:0000313" key="7">
    <source>
        <dbReference type="Proteomes" id="UP000623250"/>
    </source>
</evidence>
<dbReference type="EMBL" id="JAEMUK010000079">
    <property type="protein sequence ID" value="MBJ7544553.1"/>
    <property type="molecule type" value="Genomic_DNA"/>
</dbReference>